<evidence type="ECO:0000313" key="5">
    <source>
        <dbReference type="Proteomes" id="UP001186944"/>
    </source>
</evidence>
<evidence type="ECO:0000256" key="1">
    <source>
        <dbReference type="ARBA" id="ARBA00001968"/>
    </source>
</evidence>
<accession>A0AA89C220</accession>
<proteinExistence type="predicted"/>
<sequence length="116" mass="13325">MIIERSDLLKDGMFEKGDSIMADRGIMVQDLFANKDVQVNTPTFLEGKSQLEAHEVVHDRRVASKRIHVERVIGLAKRYKILKNDLSHSKIHLGSRIMTICFVLSNFRRSIVDKFA</sequence>
<reference evidence="4" key="1">
    <citation type="submission" date="2019-08" db="EMBL/GenBank/DDBJ databases">
        <title>The improved chromosome-level genome for the pearl oyster Pinctada fucata martensii using PacBio sequencing and Hi-C.</title>
        <authorList>
            <person name="Zheng Z."/>
        </authorList>
    </citation>
    <scope>NUCLEOTIDE SEQUENCE</scope>
    <source>
        <strain evidence="4">ZZ-2019</strain>
        <tissue evidence="4">Adductor muscle</tissue>
    </source>
</reference>
<dbReference type="EMBL" id="VSWD01000008">
    <property type="protein sequence ID" value="KAK3096153.1"/>
    <property type="molecule type" value="Genomic_DNA"/>
</dbReference>
<comment type="caution">
    <text evidence="4">The sequence shown here is derived from an EMBL/GenBank/DDBJ whole genome shotgun (WGS) entry which is preliminary data.</text>
</comment>
<keyword evidence="5" id="KW-1185">Reference proteome</keyword>
<evidence type="ECO:0000313" key="4">
    <source>
        <dbReference type="EMBL" id="KAK3096153.1"/>
    </source>
</evidence>
<dbReference type="Proteomes" id="UP001186944">
    <property type="component" value="Unassembled WGS sequence"/>
</dbReference>
<feature type="domain" description="DDE Tnp4" evidence="3">
    <location>
        <begin position="2"/>
        <end position="106"/>
    </location>
</feature>
<dbReference type="GO" id="GO:0046872">
    <property type="term" value="F:metal ion binding"/>
    <property type="evidence" value="ECO:0007669"/>
    <property type="project" value="UniProtKB-KW"/>
</dbReference>
<gene>
    <name evidence="4" type="ORF">FSP39_023808</name>
</gene>
<dbReference type="Pfam" id="PF13359">
    <property type="entry name" value="DDE_Tnp_4"/>
    <property type="match status" value="1"/>
</dbReference>
<dbReference type="AlphaFoldDB" id="A0AA89C220"/>
<keyword evidence="2" id="KW-0479">Metal-binding</keyword>
<name>A0AA89C220_PINIB</name>
<protein>
    <recommendedName>
        <fullName evidence="3">DDE Tnp4 domain-containing protein</fullName>
    </recommendedName>
</protein>
<comment type="cofactor">
    <cofactor evidence="1">
        <name>a divalent metal cation</name>
        <dbReference type="ChEBI" id="CHEBI:60240"/>
    </cofactor>
</comment>
<evidence type="ECO:0000259" key="3">
    <source>
        <dbReference type="Pfam" id="PF13359"/>
    </source>
</evidence>
<dbReference type="PANTHER" id="PTHR23080">
    <property type="entry name" value="THAP DOMAIN PROTEIN"/>
    <property type="match status" value="1"/>
</dbReference>
<organism evidence="4 5">
    <name type="scientific">Pinctada imbricata</name>
    <name type="common">Atlantic pearl-oyster</name>
    <name type="synonym">Pinctada martensii</name>
    <dbReference type="NCBI Taxonomy" id="66713"/>
    <lineage>
        <taxon>Eukaryota</taxon>
        <taxon>Metazoa</taxon>
        <taxon>Spiralia</taxon>
        <taxon>Lophotrochozoa</taxon>
        <taxon>Mollusca</taxon>
        <taxon>Bivalvia</taxon>
        <taxon>Autobranchia</taxon>
        <taxon>Pteriomorphia</taxon>
        <taxon>Pterioida</taxon>
        <taxon>Pterioidea</taxon>
        <taxon>Pteriidae</taxon>
        <taxon>Pinctada</taxon>
    </lineage>
</organism>
<dbReference type="InterPro" id="IPR027806">
    <property type="entry name" value="HARBI1_dom"/>
</dbReference>
<evidence type="ECO:0000256" key="2">
    <source>
        <dbReference type="ARBA" id="ARBA00022723"/>
    </source>
</evidence>